<keyword evidence="1" id="KW-0812">Transmembrane</keyword>
<dbReference type="AlphaFoldDB" id="A0A1A9X0V4"/>
<reference evidence="2" key="2">
    <citation type="submission" date="2020-05" db="UniProtKB">
        <authorList>
            <consortium name="EnsemblMetazoa"/>
        </authorList>
    </citation>
    <scope>IDENTIFICATION</scope>
    <source>
        <strain evidence="2">IAEA</strain>
    </source>
</reference>
<protein>
    <submittedName>
        <fullName evidence="2">Uncharacterized protein</fullName>
    </submittedName>
</protein>
<name>A0A1A9X0V4_9MUSC</name>
<keyword evidence="3" id="KW-1185">Reference proteome</keyword>
<dbReference type="EnsemblMetazoa" id="GBRI040036-RA">
    <property type="protein sequence ID" value="GBRI040036-PA"/>
    <property type="gene ID" value="GBRI040036"/>
</dbReference>
<evidence type="ECO:0000313" key="2">
    <source>
        <dbReference type="EnsemblMetazoa" id="GBRI040036-PA"/>
    </source>
</evidence>
<feature type="transmembrane region" description="Helical" evidence="1">
    <location>
        <begin position="95"/>
        <end position="113"/>
    </location>
</feature>
<feature type="transmembrane region" description="Helical" evidence="1">
    <location>
        <begin position="21"/>
        <end position="44"/>
    </location>
</feature>
<dbReference type="Proteomes" id="UP000091820">
    <property type="component" value="Unassembled WGS sequence"/>
</dbReference>
<evidence type="ECO:0000256" key="1">
    <source>
        <dbReference type="SAM" id="Phobius"/>
    </source>
</evidence>
<reference evidence="3" key="1">
    <citation type="submission" date="2014-03" db="EMBL/GenBank/DDBJ databases">
        <authorList>
            <person name="Aksoy S."/>
            <person name="Warren W."/>
            <person name="Wilson R.K."/>
        </authorList>
    </citation>
    <scope>NUCLEOTIDE SEQUENCE [LARGE SCALE GENOMIC DNA]</scope>
    <source>
        <strain evidence="3">IAEA</strain>
    </source>
</reference>
<keyword evidence="1" id="KW-0472">Membrane</keyword>
<keyword evidence="1" id="KW-1133">Transmembrane helix</keyword>
<accession>A0A1A9X0V4</accession>
<dbReference type="VEuPathDB" id="VectorBase:GBRI040036"/>
<organism evidence="2 3">
    <name type="scientific">Glossina brevipalpis</name>
    <dbReference type="NCBI Taxonomy" id="37001"/>
    <lineage>
        <taxon>Eukaryota</taxon>
        <taxon>Metazoa</taxon>
        <taxon>Ecdysozoa</taxon>
        <taxon>Arthropoda</taxon>
        <taxon>Hexapoda</taxon>
        <taxon>Insecta</taxon>
        <taxon>Pterygota</taxon>
        <taxon>Neoptera</taxon>
        <taxon>Endopterygota</taxon>
        <taxon>Diptera</taxon>
        <taxon>Brachycera</taxon>
        <taxon>Muscomorpha</taxon>
        <taxon>Hippoboscoidea</taxon>
        <taxon>Glossinidae</taxon>
        <taxon>Glossina</taxon>
    </lineage>
</organism>
<sequence length="126" mass="14252">MDMKDWKTFLSKCHNFVINTSLMFEFQICLVKLLAYNALLILLISNHDKGWCYAPIDLDNPNHFGGELIDPLILPKFGFSFRLLTVAMNTPILDIPLSIFVTTNTVGMFMLALQRVSRTGSSSTYA</sequence>
<proteinExistence type="predicted"/>
<evidence type="ECO:0000313" key="3">
    <source>
        <dbReference type="Proteomes" id="UP000091820"/>
    </source>
</evidence>